<dbReference type="PATRIC" id="fig|66969.6.peg.1208"/>
<accession>A0A0W1AGA5</accession>
<proteinExistence type="predicted"/>
<keyword evidence="2" id="KW-1185">Reference proteome</keyword>
<evidence type="ECO:0000313" key="2">
    <source>
        <dbReference type="Proteomes" id="UP000054729"/>
    </source>
</evidence>
<dbReference type="EMBL" id="LNZB01000031">
    <property type="protein sequence ID" value="KTD80405.1"/>
    <property type="molecule type" value="Genomic_DNA"/>
</dbReference>
<dbReference type="STRING" id="66969.Lwal_1102"/>
<comment type="caution">
    <text evidence="1">The sequence shown here is derived from an EMBL/GenBank/DDBJ whole genome shotgun (WGS) entry which is preliminary data.</text>
</comment>
<gene>
    <name evidence="1" type="ORF">Lwal_1102</name>
</gene>
<sequence length="329" mass="36896">MYLIQSFCALIDNIMSYFKGFFKGRAPSSKKVSVSSKQSNNSSITKRGENSLFSKIGKKLSQFVNPTVGQKLWELQRFRILFRLDARAPQEIFNKKGFQAIHPAKVILDITKSELEDYQERSLNAPGIGWCPDLKTLVKFAQANAAFWSTRYLYVGIGFACDLTEAKIEIGGTEVSSFDSEKEQLTLQTVDLTNVLVCIAPKDFKRLGKGFPVDNLMAKILNDGSVPEKIEVQDLEGVKNILVWLVSNNCIQKAVEVVLQYAAGNSSIPLKRELTHLNKEEPELCNLLMEGVYNALKQESIVGIDASKVEEMLSEELPLVTNREKTKYP</sequence>
<reference evidence="1 2" key="1">
    <citation type="submission" date="2015-11" db="EMBL/GenBank/DDBJ databases">
        <title>Genomic analysis of 38 Legionella species identifies large and diverse effector repertoires.</title>
        <authorList>
            <person name="Burstein D."/>
            <person name="Amaro F."/>
            <person name="Zusman T."/>
            <person name="Lifshitz Z."/>
            <person name="Cohen O."/>
            <person name="Gilbert J.A."/>
            <person name="Pupko T."/>
            <person name="Shuman H.A."/>
            <person name="Segal G."/>
        </authorList>
    </citation>
    <scope>NUCLEOTIDE SEQUENCE [LARGE SCALE GENOMIC DNA]</scope>
    <source>
        <strain evidence="1 2">ATCC 51914</strain>
    </source>
</reference>
<dbReference type="Proteomes" id="UP000054729">
    <property type="component" value="Unassembled WGS sequence"/>
</dbReference>
<protein>
    <submittedName>
        <fullName evidence="1">Dot/Icm T4SS effector</fullName>
    </submittedName>
</protein>
<organism evidence="1 2">
    <name type="scientific">Legionella waltersii</name>
    <dbReference type="NCBI Taxonomy" id="66969"/>
    <lineage>
        <taxon>Bacteria</taxon>
        <taxon>Pseudomonadati</taxon>
        <taxon>Pseudomonadota</taxon>
        <taxon>Gammaproteobacteria</taxon>
        <taxon>Legionellales</taxon>
        <taxon>Legionellaceae</taxon>
        <taxon>Legionella</taxon>
    </lineage>
</organism>
<name>A0A0W1AGA5_9GAMM</name>
<evidence type="ECO:0000313" key="1">
    <source>
        <dbReference type="EMBL" id="KTD80405.1"/>
    </source>
</evidence>
<dbReference type="AlphaFoldDB" id="A0A0W1AGA5"/>